<dbReference type="OrthoDB" id="1911848at2759"/>
<dbReference type="InterPro" id="IPR038305">
    <property type="entry name" value="HeLo_sf"/>
</dbReference>
<dbReference type="InterPro" id="IPR029498">
    <property type="entry name" value="HeLo_dom"/>
</dbReference>
<organism evidence="1 2">
    <name type="scientific">Aspergillus terreus</name>
    <dbReference type="NCBI Taxonomy" id="33178"/>
    <lineage>
        <taxon>Eukaryota</taxon>
        <taxon>Fungi</taxon>
        <taxon>Dikarya</taxon>
        <taxon>Ascomycota</taxon>
        <taxon>Pezizomycotina</taxon>
        <taxon>Eurotiomycetes</taxon>
        <taxon>Eurotiomycetidae</taxon>
        <taxon>Eurotiales</taxon>
        <taxon>Aspergillaceae</taxon>
        <taxon>Aspergillus</taxon>
        <taxon>Aspergillus subgen. Circumdati</taxon>
    </lineage>
</organism>
<evidence type="ECO:0000313" key="2">
    <source>
        <dbReference type="Proteomes" id="UP000452235"/>
    </source>
</evidence>
<dbReference type="SUPFAM" id="SSF56112">
    <property type="entry name" value="Protein kinase-like (PK-like)"/>
    <property type="match status" value="1"/>
</dbReference>
<dbReference type="GO" id="GO:0005524">
    <property type="term" value="F:ATP binding"/>
    <property type="evidence" value="ECO:0007669"/>
    <property type="project" value="InterPro"/>
</dbReference>
<dbReference type="InterPro" id="IPR056002">
    <property type="entry name" value="DUF7580"/>
</dbReference>
<dbReference type="PANTHER" id="PTHR37542">
    <property type="entry name" value="HELO DOMAIN-CONTAINING PROTEIN-RELATED"/>
    <property type="match status" value="1"/>
</dbReference>
<keyword evidence="2" id="KW-1185">Reference proteome</keyword>
<name>A0A5M3Z3N1_ASPTE</name>
<dbReference type="EMBL" id="BLJY01000005">
    <property type="protein sequence ID" value="GFF16664.1"/>
    <property type="molecule type" value="Genomic_DNA"/>
</dbReference>
<proteinExistence type="predicted"/>
<dbReference type="PANTHER" id="PTHR37542:SF1">
    <property type="entry name" value="PRION-INHIBITION AND PROPAGATION HELO DOMAIN-CONTAINING PROTEIN"/>
    <property type="match status" value="1"/>
</dbReference>
<dbReference type="Pfam" id="PF14479">
    <property type="entry name" value="HeLo"/>
    <property type="match status" value="1"/>
</dbReference>
<dbReference type="PROSITE" id="PS50011">
    <property type="entry name" value="PROTEIN_KINASE_DOM"/>
    <property type="match status" value="1"/>
</dbReference>
<dbReference type="InterPro" id="IPR011009">
    <property type="entry name" value="Kinase-like_dom_sf"/>
</dbReference>
<evidence type="ECO:0000313" key="1">
    <source>
        <dbReference type="EMBL" id="GFF16664.1"/>
    </source>
</evidence>
<sequence length="558" mass="63689">MDIYQVASIVLSQAYKTTLFIKGVISDVKSFEDDRAEIRLRLNVQLLTLRFFQRAFVDTHSGLLLPGKLELFIAQTVKELLVQMRQTLSEYELIAIKYGLATSETSDLAPNERPEELQETFLDRVRSKALSLKKVAYDWSLFDKKRLLKMLESYAKWAADLRNLMQHFSHEALARALGSNEELRAIGLEPVVHRRDMVDAKAPTDFQSLQGQLRVDDDSSVKGTFRLGQWTQSGCTSSSVVIVEYHEYEDTLRRDDLQPEEVAELKAPVRDLAWLLRNSSFGCNSKPTDGAGLDAPRVYALECVGYIDQPDEERHIFLYRLPIHHEAGREKLLTLHSFINAEDSETRRPLKRPSLNDRFNLAYCLALSLSNIHASKWVHKNIWSRGILLFLNTPTGLRLSGVEERRKALDNEHRIEAYLSDWGYARSERQGTDMASDFGAEPNLYRHPERQGKPTRQFQQRHDIYALGVVLLEIGLWVTMSRLMHSKIREADRTGRLPRAKKVASDLVALAQQGLPREMGHGYSQAVVTCLTANFEGDRELALELQKVVDVLRRGATL</sequence>
<accession>A0A5M3Z3N1</accession>
<dbReference type="AlphaFoldDB" id="A0A5M3Z3N1"/>
<protein>
    <submittedName>
        <fullName evidence="1">Uncharacterized protein</fullName>
    </submittedName>
</protein>
<comment type="caution">
    <text evidence="1">The sequence shown here is derived from an EMBL/GenBank/DDBJ whole genome shotgun (WGS) entry which is preliminary data.</text>
</comment>
<dbReference type="Proteomes" id="UP000452235">
    <property type="component" value="Unassembled WGS sequence"/>
</dbReference>
<gene>
    <name evidence="1" type="ORF">ATEIFO6365_0005085600</name>
</gene>
<dbReference type="Pfam" id="PF24476">
    <property type="entry name" value="DUF7580"/>
    <property type="match status" value="1"/>
</dbReference>
<reference evidence="1 2" key="1">
    <citation type="submission" date="2020-01" db="EMBL/GenBank/DDBJ databases">
        <title>Aspergillus terreus IFO 6365 whole genome shotgun sequence.</title>
        <authorList>
            <person name="Kanamasa S."/>
            <person name="Takahashi H."/>
        </authorList>
    </citation>
    <scope>NUCLEOTIDE SEQUENCE [LARGE SCALE GENOMIC DNA]</scope>
    <source>
        <strain evidence="1 2">IFO 6365</strain>
    </source>
</reference>
<dbReference type="InterPro" id="IPR000719">
    <property type="entry name" value="Prot_kinase_dom"/>
</dbReference>
<dbReference type="GO" id="GO:0004672">
    <property type="term" value="F:protein kinase activity"/>
    <property type="evidence" value="ECO:0007669"/>
    <property type="project" value="InterPro"/>
</dbReference>
<dbReference type="Gene3D" id="1.20.120.1020">
    <property type="entry name" value="Prion-inhibition and propagation, HeLo domain"/>
    <property type="match status" value="1"/>
</dbReference>
<dbReference type="Gene3D" id="1.10.510.10">
    <property type="entry name" value="Transferase(Phosphotransferase) domain 1"/>
    <property type="match status" value="1"/>
</dbReference>